<feature type="modified residue" description="4-aspartylphosphate" evidence="2">
    <location>
        <position position="65"/>
    </location>
</feature>
<proteinExistence type="predicted"/>
<protein>
    <recommendedName>
        <fullName evidence="3">Response regulatory domain-containing protein</fullName>
    </recommendedName>
</protein>
<dbReference type="PROSITE" id="PS50110">
    <property type="entry name" value="RESPONSE_REGULATORY"/>
    <property type="match status" value="1"/>
</dbReference>
<dbReference type="InterPro" id="IPR001789">
    <property type="entry name" value="Sig_transdc_resp-reg_receiver"/>
</dbReference>
<dbReference type="Pfam" id="PF00072">
    <property type="entry name" value="Response_reg"/>
    <property type="match status" value="1"/>
</dbReference>
<dbReference type="PANTHER" id="PTHR44591">
    <property type="entry name" value="STRESS RESPONSE REGULATOR PROTEIN 1"/>
    <property type="match status" value="1"/>
</dbReference>
<gene>
    <name evidence="4" type="ORF">CHT98_16365</name>
</gene>
<keyword evidence="1 2" id="KW-0597">Phosphoprotein</keyword>
<evidence type="ECO:0000256" key="1">
    <source>
        <dbReference type="ARBA" id="ARBA00022553"/>
    </source>
</evidence>
<dbReference type="InterPro" id="IPR011006">
    <property type="entry name" value="CheY-like_superfamily"/>
</dbReference>
<dbReference type="AlphaFoldDB" id="A0A235HBJ3"/>
<evidence type="ECO:0000313" key="5">
    <source>
        <dbReference type="Proteomes" id="UP000215367"/>
    </source>
</evidence>
<dbReference type="Proteomes" id="UP000215367">
    <property type="component" value="Unassembled WGS sequence"/>
</dbReference>
<accession>A0A235HBJ3</accession>
<evidence type="ECO:0000313" key="4">
    <source>
        <dbReference type="EMBL" id="OYD83230.1"/>
    </source>
</evidence>
<organism evidence="4 5">
    <name type="scientific">Azospirillum brasilense</name>
    <dbReference type="NCBI Taxonomy" id="192"/>
    <lineage>
        <taxon>Bacteria</taxon>
        <taxon>Pseudomonadati</taxon>
        <taxon>Pseudomonadota</taxon>
        <taxon>Alphaproteobacteria</taxon>
        <taxon>Rhodospirillales</taxon>
        <taxon>Azospirillaceae</taxon>
        <taxon>Azospirillum</taxon>
    </lineage>
</organism>
<reference evidence="4 5" key="1">
    <citation type="submission" date="2017-07" db="EMBL/GenBank/DDBJ databases">
        <title>Whole genome sequence of Azospirillum brasilense 2A1, a potential biofertilizer strain.</title>
        <authorList>
            <person name="Fontana C.A."/>
            <person name="Toffoli L.M."/>
            <person name="Salazar S.M."/>
            <person name="Puglisi E."/>
            <person name="Pedraza R."/>
            <person name="Bassi D."/>
            <person name="Cocconcelli P.S."/>
        </authorList>
    </citation>
    <scope>NUCLEOTIDE SEQUENCE [LARGE SCALE GENOMIC DNA]</scope>
    <source>
        <strain evidence="4 5">2A1</strain>
        <plasmid evidence="4">unnamed</plasmid>
    </source>
</reference>
<dbReference type="GO" id="GO:0000160">
    <property type="term" value="P:phosphorelay signal transduction system"/>
    <property type="evidence" value="ECO:0007669"/>
    <property type="project" value="InterPro"/>
</dbReference>
<evidence type="ECO:0000259" key="3">
    <source>
        <dbReference type="PROSITE" id="PS50110"/>
    </source>
</evidence>
<sequence length="135" mass="14314">MDIASPASLPAAPKPTILIVDDTPDNLKLLSGLLKESYKVKVANNGRKALEIAAAVPAPDLILLDVMMPEMDGYEVCAALKDAPGTRSIPVIFLTGRADEADRERGFALGAVDYIAKPVDPPEVLRRVAALIPTP</sequence>
<feature type="domain" description="Response regulatory" evidence="3">
    <location>
        <begin position="16"/>
        <end position="132"/>
    </location>
</feature>
<dbReference type="CDD" id="cd19920">
    <property type="entry name" value="REC_PA4781-like"/>
    <property type="match status" value="1"/>
</dbReference>
<name>A0A235HBJ3_AZOBR</name>
<dbReference type="InterPro" id="IPR050595">
    <property type="entry name" value="Bact_response_regulator"/>
</dbReference>
<dbReference type="SUPFAM" id="SSF52172">
    <property type="entry name" value="CheY-like"/>
    <property type="match status" value="1"/>
</dbReference>
<dbReference type="SMART" id="SM00448">
    <property type="entry name" value="REC"/>
    <property type="match status" value="1"/>
</dbReference>
<dbReference type="PANTHER" id="PTHR44591:SF3">
    <property type="entry name" value="RESPONSE REGULATORY DOMAIN-CONTAINING PROTEIN"/>
    <property type="match status" value="1"/>
</dbReference>
<dbReference type="Gene3D" id="3.40.50.2300">
    <property type="match status" value="1"/>
</dbReference>
<geneLocation type="plasmid" evidence="4">
    <name>unnamed</name>
</geneLocation>
<comment type="caution">
    <text evidence="4">The sequence shown here is derived from an EMBL/GenBank/DDBJ whole genome shotgun (WGS) entry which is preliminary data.</text>
</comment>
<evidence type="ECO:0000256" key="2">
    <source>
        <dbReference type="PROSITE-ProRule" id="PRU00169"/>
    </source>
</evidence>
<keyword evidence="4" id="KW-0614">Plasmid</keyword>
<dbReference type="EMBL" id="NOWT01000015">
    <property type="protein sequence ID" value="OYD83230.1"/>
    <property type="molecule type" value="Genomic_DNA"/>
</dbReference>